<dbReference type="AlphaFoldDB" id="K1XVY7"/>
<evidence type="ECO:0000259" key="1">
    <source>
        <dbReference type="Pfam" id="PF12340"/>
    </source>
</evidence>
<dbReference type="Proteomes" id="UP000006753">
    <property type="component" value="Unassembled WGS sequence"/>
</dbReference>
<dbReference type="InterPro" id="IPR022099">
    <property type="entry name" value="DUF3638"/>
</dbReference>
<dbReference type="Pfam" id="PF12340">
    <property type="entry name" value="DUF3638"/>
    <property type="match status" value="1"/>
</dbReference>
<reference evidence="2 3" key="1">
    <citation type="journal article" date="2012" name="BMC Genomics">
        <title>Sequencing the genome of Marssonina brunnea reveals fungus-poplar co-evolution.</title>
        <authorList>
            <person name="Zhu S."/>
            <person name="Cao Y.-Z."/>
            <person name="Jiang C."/>
            <person name="Tan B.-Y."/>
            <person name="Wang Z."/>
            <person name="Feng S."/>
            <person name="Zhang L."/>
            <person name="Su X.-H."/>
            <person name="Brejova B."/>
            <person name="Vinar T."/>
            <person name="Xu M."/>
            <person name="Wang M.-X."/>
            <person name="Zhang S.-G."/>
            <person name="Huang M.-R."/>
            <person name="Wu R."/>
            <person name="Zhou Y."/>
        </authorList>
    </citation>
    <scope>NUCLEOTIDE SEQUENCE [LARGE SCALE GENOMIC DNA]</scope>
    <source>
        <strain evidence="2 3">MB_m1</strain>
    </source>
</reference>
<proteinExistence type="predicted"/>
<organism evidence="2 3">
    <name type="scientific">Marssonina brunnea f. sp. multigermtubi (strain MB_m1)</name>
    <name type="common">Marssonina leaf spot fungus</name>
    <dbReference type="NCBI Taxonomy" id="1072389"/>
    <lineage>
        <taxon>Eukaryota</taxon>
        <taxon>Fungi</taxon>
        <taxon>Dikarya</taxon>
        <taxon>Ascomycota</taxon>
        <taxon>Pezizomycotina</taxon>
        <taxon>Leotiomycetes</taxon>
        <taxon>Helotiales</taxon>
        <taxon>Drepanopezizaceae</taxon>
        <taxon>Drepanopeziza</taxon>
    </lineage>
</organism>
<evidence type="ECO:0000313" key="3">
    <source>
        <dbReference type="Proteomes" id="UP000006753"/>
    </source>
</evidence>
<accession>K1XVY7</accession>
<name>K1XVY7_MARBU</name>
<sequence length="314" mass="35170">MASGGILLVQPESLLSFELLGVDYLLSKDLVPQEQGDDPVPGQPQESMHETGTVRVRTQQWLYQNARDILDESDEILSVRFELIYMLGMQQKIEFLSRSVGDHSKSPRHFLGDSSRHFGGVSSGPRAHRSIYRSISLHPYSTEGGWQIFSWELWPKHHVGPGSRLCQCGGPPTQRSKHFRMSQGVNVSSDGWVSPESRVKQDDAAAQICKFNSSPIDFLRLIISFRRLDQTFSISHMGKIVNGELLMTMDFEKDDRLQEVVDGPRDVDDDEDTIVVKPEPGGIVILHGDHLELPYHILHASSLSSPASLKSKSL</sequence>
<keyword evidence="3" id="KW-1185">Reference proteome</keyword>
<evidence type="ECO:0000313" key="2">
    <source>
        <dbReference type="EMBL" id="EKD16904.1"/>
    </source>
</evidence>
<dbReference type="HOGENOM" id="CLU_885891_0_0_1"/>
<dbReference type="KEGG" id="mbe:MBM_05373"/>
<feature type="domain" description="DUF3638" evidence="1">
    <location>
        <begin position="1"/>
        <end position="95"/>
    </location>
</feature>
<dbReference type="EMBL" id="JH921438">
    <property type="protein sequence ID" value="EKD16904.1"/>
    <property type="molecule type" value="Genomic_DNA"/>
</dbReference>
<dbReference type="InParanoid" id="K1XVY7"/>
<dbReference type="OrthoDB" id="3563362at2759"/>
<dbReference type="STRING" id="1072389.K1XVY7"/>
<protein>
    <recommendedName>
        <fullName evidence="1">DUF3638 domain-containing protein</fullName>
    </recommendedName>
</protein>
<gene>
    <name evidence="2" type="ORF">MBM_05373</name>
</gene>